<evidence type="ECO:0000313" key="4">
    <source>
        <dbReference type="EMBL" id="MDM5148094.1"/>
    </source>
</evidence>
<feature type="signal peptide" evidence="2">
    <location>
        <begin position="1"/>
        <end position="23"/>
    </location>
</feature>
<name>A0ABT7QN30_9GAMM</name>
<evidence type="ECO:0000256" key="2">
    <source>
        <dbReference type="HAMAP-Rule" id="MF_01411"/>
    </source>
</evidence>
<feature type="domain" description="LptD C-terminal" evidence="3">
    <location>
        <begin position="275"/>
        <end position="584"/>
    </location>
</feature>
<accession>A0ABT7QN30</accession>
<comment type="subcellular location">
    <subcellularLocation>
        <location evidence="2">Cell outer membrane</location>
    </subcellularLocation>
</comment>
<comment type="caution">
    <text evidence="2">Lacks conserved residue(s) required for the propagation of feature annotation.</text>
</comment>
<sequence length="692" mass="79261" precursor="true">MSFAYFIRLPVTCLAAAALSVPAADLPTTTPGDVRIEAQHIKGSSTRGQAHGDVKACFRDFTLNTETLEYDHATDLLQVPSAFKLQSPDYLLHGDSLRYQPQAQRGTAQAVNLEAGSLQMTSSVLFIEPDYYRAEKAEITSCPVTARDWWLEANELRLDADNMEGRHMLLRASGIPLIYLPRFSLPIGDAKRSGFLWPDADYSNNEGFSMNVPYYWFLAENYDATTELGWSGKHGFLLKNNFRYLTPQHSGNMQVDWSLFTSENRGRQYVNHVWTSSNWRLELTADNVSDSRYFRDFSDDTNLLAIRNLPRRARWEYVGDNWRFGAAAESLKTLDTQLIPPHDILPQLWAHYDGRLDAYAWRSDWEYSKFKRNNDTQQEADRWLWRTGAWKQFEVGNWHIRPEIGFHAALYDSDGDNTEDAQFIVPYGLIRADSGYRPTPWQQEGASYQWQLAYAYAPENAQQHRAPLFDTALRRFSAGGIYDWNRFSGDDRAADAHWLAYGINFRWWDFDTTRELASLEFAQRYYLRRPRIILPDESTPPSSGFANIIVALRIRAAERWRLEADTEWNTANSTFESSYADTRADFGNRRLLRVGMLIEEEESVLAGGSMPLGKRMDIAFLSRYLMDADTFAESAFAVELRDDCDCWKLFFKVTNHGASSGDNKVSYSIGVEFSGLGKIGNSGYDNIVDDLR</sequence>
<dbReference type="InterPro" id="IPR007543">
    <property type="entry name" value="LptD_C"/>
</dbReference>
<gene>
    <name evidence="2 4" type="primary">lptD</name>
    <name evidence="4" type="ORF">NQX30_06925</name>
</gene>
<comment type="function">
    <text evidence="2">Together with LptE, is involved in the assembly of lipopolysaccharide (LPS) at the surface of the outer membrane.</text>
</comment>
<dbReference type="HAMAP" id="MF_01411">
    <property type="entry name" value="LPS_assembly_LptD"/>
    <property type="match status" value="1"/>
</dbReference>
<keyword evidence="2" id="KW-0472">Membrane</keyword>
<keyword evidence="5" id="KW-1185">Reference proteome</keyword>
<protein>
    <recommendedName>
        <fullName evidence="2">LPS-assembly protein LptD</fullName>
    </recommendedName>
</protein>
<organism evidence="4 5">
    <name type="scientific">Candidatus Doriopsillibacter californiensis</name>
    <dbReference type="NCBI Taxonomy" id="2970740"/>
    <lineage>
        <taxon>Bacteria</taxon>
        <taxon>Pseudomonadati</taxon>
        <taxon>Pseudomonadota</taxon>
        <taxon>Gammaproteobacteria</taxon>
        <taxon>Candidatus Tethybacterales</taxon>
        <taxon>Candidatus Persebacteraceae</taxon>
        <taxon>Candidatus Doriopsillibacter</taxon>
    </lineage>
</organism>
<proteinExistence type="inferred from homology"/>
<comment type="similarity">
    <text evidence="2">Belongs to the LptD family.</text>
</comment>
<reference evidence="4" key="2">
    <citation type="journal article" date="2023" name="Microbiome">
        <title>Synthase-selected sorting approach identifies a beta-lactone synthase in a nudibranch symbiotic bacterium.</title>
        <authorList>
            <person name="Dzunkova M."/>
            <person name="La Clair J.J."/>
            <person name="Tyml T."/>
            <person name="Doud D."/>
            <person name="Schulz F."/>
            <person name="Piquer-Esteban S."/>
            <person name="Porcel Sanchis D."/>
            <person name="Osborn A."/>
            <person name="Robinson D."/>
            <person name="Louie K.B."/>
            <person name="Bowen B.P."/>
            <person name="Bowers R.M."/>
            <person name="Lee J."/>
            <person name="Arnau V."/>
            <person name="Diaz-Villanueva W."/>
            <person name="Stepanauskas R."/>
            <person name="Gosliner T."/>
            <person name="Date S.V."/>
            <person name="Northen T.R."/>
            <person name="Cheng J.F."/>
            <person name="Burkart M.D."/>
            <person name="Woyke T."/>
        </authorList>
    </citation>
    <scope>NUCLEOTIDE SEQUENCE</scope>
    <source>
        <strain evidence="4">Df01</strain>
    </source>
</reference>
<dbReference type="PANTHER" id="PTHR30189">
    <property type="entry name" value="LPS-ASSEMBLY PROTEIN"/>
    <property type="match status" value="1"/>
</dbReference>
<evidence type="ECO:0000256" key="1">
    <source>
        <dbReference type="ARBA" id="ARBA00023237"/>
    </source>
</evidence>
<evidence type="ECO:0000259" key="3">
    <source>
        <dbReference type="Pfam" id="PF04453"/>
    </source>
</evidence>
<comment type="caution">
    <text evidence="4">The sequence shown here is derived from an EMBL/GenBank/DDBJ whole genome shotgun (WGS) entry which is preliminary data.</text>
</comment>
<comment type="subunit">
    <text evidence="2">Component of the lipopolysaccharide transport and assembly complex. Interacts with LptE and LptA.</text>
</comment>
<reference evidence="4" key="1">
    <citation type="submission" date="2022-08" db="EMBL/GenBank/DDBJ databases">
        <authorList>
            <person name="Dzunkova M."/>
            <person name="La Clair J."/>
            <person name="Tyml T."/>
            <person name="Doud D."/>
            <person name="Schulz F."/>
            <person name="Piquer S."/>
            <person name="Porcel Sanchis D."/>
            <person name="Osborn A."/>
            <person name="Robinson D."/>
            <person name="Louie K.B."/>
            <person name="Bowen B.P."/>
            <person name="Bowers R."/>
            <person name="Lee J."/>
            <person name="Arnau Llombart V."/>
            <person name="Diaz Villanueva W."/>
            <person name="Gosliner T."/>
            <person name="Northen T."/>
            <person name="Cheng J.-F."/>
            <person name="Burkart M.D."/>
            <person name="Woyke T."/>
        </authorList>
    </citation>
    <scope>NUCLEOTIDE SEQUENCE</scope>
    <source>
        <strain evidence="4">Df01</strain>
    </source>
</reference>
<dbReference type="EMBL" id="JANQAO010000003">
    <property type="protein sequence ID" value="MDM5148094.1"/>
    <property type="molecule type" value="Genomic_DNA"/>
</dbReference>
<keyword evidence="1 2" id="KW-0998">Cell outer membrane</keyword>
<keyword evidence="2" id="KW-0732">Signal</keyword>
<evidence type="ECO:0000313" key="5">
    <source>
        <dbReference type="Proteomes" id="UP001168167"/>
    </source>
</evidence>
<dbReference type="Proteomes" id="UP001168167">
    <property type="component" value="Unassembled WGS sequence"/>
</dbReference>
<dbReference type="Pfam" id="PF04453">
    <property type="entry name" value="LptD"/>
    <property type="match status" value="1"/>
</dbReference>
<dbReference type="PANTHER" id="PTHR30189:SF1">
    <property type="entry name" value="LPS-ASSEMBLY PROTEIN LPTD"/>
    <property type="match status" value="1"/>
</dbReference>
<feature type="chain" id="PRO_5044899725" description="LPS-assembly protein LptD" evidence="2">
    <location>
        <begin position="24"/>
        <end position="692"/>
    </location>
</feature>
<dbReference type="InterPro" id="IPR020889">
    <property type="entry name" value="LipoPS_assembly_LptD"/>
</dbReference>
<dbReference type="InterPro" id="IPR050218">
    <property type="entry name" value="LptD"/>
</dbReference>